<organism evidence="2 3">
    <name type="scientific">Paenibacillus larvae subsp. larvae</name>
    <dbReference type="NCBI Taxonomy" id="147375"/>
    <lineage>
        <taxon>Bacteria</taxon>
        <taxon>Bacillati</taxon>
        <taxon>Bacillota</taxon>
        <taxon>Bacilli</taxon>
        <taxon>Bacillales</taxon>
        <taxon>Paenibacillaceae</taxon>
        <taxon>Paenibacillus</taxon>
    </lineage>
</organism>
<feature type="domain" description="Phage terminase large subunit N-terminal" evidence="1">
    <location>
        <begin position="22"/>
        <end position="206"/>
    </location>
</feature>
<dbReference type="Gene3D" id="3.40.50.300">
    <property type="entry name" value="P-loop containing nucleotide triphosphate hydrolases"/>
    <property type="match status" value="1"/>
</dbReference>
<dbReference type="RefSeq" id="WP_172423949.1">
    <property type="nucleotide sequence ID" value="NZ_CP019718.1"/>
</dbReference>
<evidence type="ECO:0000313" key="3">
    <source>
        <dbReference type="Proteomes" id="UP000464330"/>
    </source>
</evidence>
<protein>
    <submittedName>
        <fullName evidence="2">Phage-related terminase-like protein large subunit</fullName>
    </submittedName>
</protein>
<sequence>MIILSYIPQPHQEAFHRQYALIKAYFGGYGSGKTATACQDVIRHVLNTPHGTTLIGAATLPQLEQTAMKEFLLYFPEELIDNYHKQKNYMDIINGHRVIFRPLDDEGKARSLNLSCAWIEEASEVKYEYFLQIQTRMRNKNTKHHQIILSSNPDLGWVKEEVLLKAGAIYGSDVKYYIREEDRNPNIIVHIASSRLNKYNPSGYVDRLIIGKPDWWVRRFIDGSFENRQGLVYPDFTDHIIDDFEIPRHWERIAAADFGILDPTVFLMGAIDPETGIVYLYKEYYKVGESVPIHAKNIRELMRDVYTFRGLPVGDPSGAYRGKVDGRSLFSHYADHGVYFKAGDNRIDAGIQKVNAFLTQAKLKIFKSLKETIDEAVAYKYKEKSMDYEGPLDDKPIDKNNHCMDALRYMIQDLPDDPNALIIMNSSQYEKFTTTLPHALIDDEEPVTESWYAWY</sequence>
<dbReference type="InterPro" id="IPR052380">
    <property type="entry name" value="Viral_DNA_packaging_terminase"/>
</dbReference>
<geneLocation type="plasmid" evidence="2 3">
    <name>unnamed1</name>
</geneLocation>
<name>A0A6C0QZ26_9BACL</name>
<dbReference type="Proteomes" id="UP000464330">
    <property type="component" value="Plasmid unnamed1"/>
</dbReference>
<dbReference type="InterPro" id="IPR035412">
    <property type="entry name" value="Terminase_L_N"/>
</dbReference>
<dbReference type="EMBL" id="CP019718">
    <property type="protein sequence ID" value="QHZ54005.1"/>
    <property type="molecule type" value="Genomic_DNA"/>
</dbReference>
<reference evidence="2 3" key="1">
    <citation type="journal article" date="2020" name="Int. J. Med. Microbiol.">
        <title>Discovery of Paenibacillus larvae ERIC V: Phenotypic and genomic comparison to genotypes ERIC I-IV reveal different inventories of virulence factors which correlate with epidemiological prevalences of American Foulbrood.</title>
        <authorList>
            <person name="Beims H."/>
            <person name="Bunk B."/>
            <person name="Erler S."/>
            <person name="Mohr K.I."/>
            <person name="Sproer C."/>
            <person name="Pradella S."/>
            <person name="Gunther G."/>
            <person name="Rohde M."/>
            <person name="von der Ohe W."/>
            <person name="Steinert M."/>
        </authorList>
    </citation>
    <scope>NUCLEOTIDE SEQUENCE [LARGE SCALE GENOMIC DNA]</scope>
    <source>
        <strain evidence="2">Eric_V</strain>
        <plasmid evidence="2">unnamed1</plasmid>
    </source>
</reference>
<dbReference type="PANTHER" id="PTHR39184:SF1">
    <property type="entry name" value="PBSX PHAGE TERMINASE LARGE SUBUNIT"/>
    <property type="match status" value="1"/>
</dbReference>
<gene>
    <name evidence="2" type="ORF">ERICV_05021</name>
</gene>
<dbReference type="PANTHER" id="PTHR39184">
    <property type="match status" value="1"/>
</dbReference>
<dbReference type="AlphaFoldDB" id="A0A6C0QZ26"/>
<evidence type="ECO:0000259" key="1">
    <source>
        <dbReference type="Pfam" id="PF04466"/>
    </source>
</evidence>
<accession>A0A6C0QZ26</accession>
<dbReference type="Gene3D" id="3.30.420.280">
    <property type="match status" value="1"/>
</dbReference>
<evidence type="ECO:0000313" key="2">
    <source>
        <dbReference type="EMBL" id="QHZ54005.1"/>
    </source>
</evidence>
<dbReference type="InterPro" id="IPR027417">
    <property type="entry name" value="P-loop_NTPase"/>
</dbReference>
<keyword evidence="2" id="KW-0614">Plasmid</keyword>
<proteinExistence type="predicted"/>
<dbReference type="Pfam" id="PF04466">
    <property type="entry name" value="Terminase_3"/>
    <property type="match status" value="1"/>
</dbReference>